<feature type="region of interest" description="Disordered" evidence="5">
    <location>
        <begin position="164"/>
        <end position="195"/>
    </location>
</feature>
<dbReference type="PANTHER" id="PTHR11040">
    <property type="entry name" value="ZINC/IRON TRANSPORTER"/>
    <property type="match status" value="1"/>
</dbReference>
<feature type="transmembrane region" description="Helical" evidence="6">
    <location>
        <begin position="467"/>
        <end position="488"/>
    </location>
</feature>
<proteinExistence type="predicted"/>
<feature type="compositionally biased region" description="Basic and acidic residues" evidence="5">
    <location>
        <begin position="366"/>
        <end position="408"/>
    </location>
</feature>
<feature type="compositionally biased region" description="Low complexity" evidence="5">
    <location>
        <begin position="286"/>
        <end position="305"/>
    </location>
</feature>
<dbReference type="Proteomes" id="UP001497497">
    <property type="component" value="Unassembled WGS sequence"/>
</dbReference>
<feature type="region of interest" description="Disordered" evidence="5">
    <location>
        <begin position="54"/>
        <end position="131"/>
    </location>
</feature>
<dbReference type="GO" id="GO:0005886">
    <property type="term" value="C:plasma membrane"/>
    <property type="evidence" value="ECO:0007669"/>
    <property type="project" value="TreeGrafter"/>
</dbReference>
<reference evidence="7 8" key="1">
    <citation type="submission" date="2024-04" db="EMBL/GenBank/DDBJ databases">
        <authorList>
            <consortium name="Genoscope - CEA"/>
            <person name="William W."/>
        </authorList>
    </citation>
    <scope>NUCLEOTIDE SEQUENCE [LARGE SCALE GENOMIC DNA]</scope>
</reference>
<feature type="transmembrane region" description="Helical" evidence="6">
    <location>
        <begin position="536"/>
        <end position="556"/>
    </location>
</feature>
<feature type="compositionally biased region" description="Acidic residues" evidence="5">
    <location>
        <begin position="99"/>
        <end position="124"/>
    </location>
</feature>
<evidence type="ECO:0000256" key="1">
    <source>
        <dbReference type="ARBA" id="ARBA00004141"/>
    </source>
</evidence>
<feature type="transmembrane region" description="Helical" evidence="6">
    <location>
        <begin position="20"/>
        <end position="38"/>
    </location>
</feature>
<comment type="subcellular location">
    <subcellularLocation>
        <location evidence="1">Membrane</location>
        <topology evidence="1">Multi-pass membrane protein</topology>
    </subcellularLocation>
</comment>
<keyword evidence="3 6" id="KW-1133">Transmembrane helix</keyword>
<evidence type="ECO:0000256" key="6">
    <source>
        <dbReference type="SAM" id="Phobius"/>
    </source>
</evidence>
<feature type="region of interest" description="Disordered" evidence="5">
    <location>
        <begin position="251"/>
        <end position="324"/>
    </location>
</feature>
<feature type="transmembrane region" description="Helical" evidence="6">
    <location>
        <begin position="442"/>
        <end position="461"/>
    </location>
</feature>
<keyword evidence="8" id="KW-1185">Reference proteome</keyword>
<dbReference type="InterPro" id="IPR003689">
    <property type="entry name" value="ZIP"/>
</dbReference>
<feature type="region of interest" description="Disordered" evidence="5">
    <location>
        <begin position="354"/>
        <end position="408"/>
    </location>
</feature>
<accession>A0AAV2IC20</accession>
<keyword evidence="4 6" id="KW-0472">Membrane</keyword>
<evidence type="ECO:0000313" key="7">
    <source>
        <dbReference type="EMBL" id="CAL1544219.1"/>
    </source>
</evidence>
<evidence type="ECO:0000256" key="2">
    <source>
        <dbReference type="ARBA" id="ARBA00022692"/>
    </source>
</evidence>
<feature type="transmembrane region" description="Helical" evidence="6">
    <location>
        <begin position="500"/>
        <end position="524"/>
    </location>
</feature>
<feature type="transmembrane region" description="Helical" evidence="6">
    <location>
        <begin position="568"/>
        <end position="585"/>
    </location>
</feature>
<dbReference type="Pfam" id="PF02535">
    <property type="entry name" value="Zip"/>
    <property type="match status" value="1"/>
</dbReference>
<evidence type="ECO:0000256" key="3">
    <source>
        <dbReference type="ARBA" id="ARBA00022989"/>
    </source>
</evidence>
<protein>
    <submittedName>
        <fullName evidence="7">Uncharacterized protein</fullName>
    </submittedName>
</protein>
<evidence type="ECO:0000313" key="8">
    <source>
        <dbReference type="Proteomes" id="UP001497497"/>
    </source>
</evidence>
<organism evidence="7 8">
    <name type="scientific">Lymnaea stagnalis</name>
    <name type="common">Great pond snail</name>
    <name type="synonym">Helix stagnalis</name>
    <dbReference type="NCBI Taxonomy" id="6523"/>
    <lineage>
        <taxon>Eukaryota</taxon>
        <taxon>Metazoa</taxon>
        <taxon>Spiralia</taxon>
        <taxon>Lophotrochozoa</taxon>
        <taxon>Mollusca</taxon>
        <taxon>Gastropoda</taxon>
        <taxon>Heterobranchia</taxon>
        <taxon>Euthyneura</taxon>
        <taxon>Panpulmonata</taxon>
        <taxon>Hygrophila</taxon>
        <taxon>Lymnaeoidea</taxon>
        <taxon>Lymnaeidae</taxon>
        <taxon>Lymnaea</taxon>
    </lineage>
</organism>
<evidence type="ECO:0000256" key="5">
    <source>
        <dbReference type="SAM" id="MobiDB-lite"/>
    </source>
</evidence>
<keyword evidence="2 6" id="KW-0812">Transmembrane</keyword>
<comment type="caution">
    <text evidence="7">The sequence shown here is derived from an EMBL/GenBank/DDBJ whole genome shotgun (WGS) entry which is preliminary data.</text>
</comment>
<dbReference type="GO" id="GO:0005385">
    <property type="term" value="F:zinc ion transmembrane transporter activity"/>
    <property type="evidence" value="ECO:0007669"/>
    <property type="project" value="TreeGrafter"/>
</dbReference>
<evidence type="ECO:0000256" key="4">
    <source>
        <dbReference type="ARBA" id="ARBA00023136"/>
    </source>
</evidence>
<sequence>MPDTRVKMDSVMKNMGSMTTYAVPELLVMSGFYVVVFMEQIIKTLYVKAQQSDVNRTLRKQRRPKPEPEAKRPVQVFRSTLDEDVNPDEPPTDRKICSDDDDEDDDDDNVLIDDEDDLSFDDSDTDRNSLDSVTRVKENLLDKEKERATEKSEFQKNAANFNIASTNSHSHPMSGFNLQQHQQQQHLTRHSKSVSEQDAQILKTFGQHPIIDTLPKVAIVNCRPYQNSGVPTIHTHVQQRSPLPSLNHHQLHNHVQKKEEPQQQQLHNGHSTAPRNSSPPLPPTPQIYAQQPDWQQQQLANQQSANRPQLSQETKQHWPAITSQDHVGDEIDVNQDGSRSQPSCHVTVCVERGRGSEAESFSPKHINTEPDKDVDSGVFSTRRDCEIAEQESPDKPSRPASRDNSFDRISESSSVLQDIQVKRVVDELSRSDDSSRAHFRSILYIMALSFHGIFEGMALGLQSMKSSVWALCFAIVVHRCVLAFKLGMDLCRGEEKQGTAFLCIGVFTLISTLGIIIGIVISSGASLYSNVSVPEAILQSLATGTIFYIVFFDILFKDLEGKDDLKRVSSSFVGFSLMAIVFAITKS</sequence>
<dbReference type="PANTHER" id="PTHR11040:SF219">
    <property type="entry name" value="ZRT (ZRT), IRT- (IRT-) LIKE PROTEIN TRANSPORTER"/>
    <property type="match status" value="1"/>
</dbReference>
<gene>
    <name evidence="7" type="ORF">GSLYS_00017732001</name>
</gene>
<name>A0AAV2IC20_LYMST</name>
<feature type="compositionally biased region" description="Polar residues" evidence="5">
    <location>
        <begin position="262"/>
        <end position="273"/>
    </location>
</feature>
<dbReference type="AlphaFoldDB" id="A0AAV2IC20"/>
<dbReference type="EMBL" id="CAXITT010000606">
    <property type="protein sequence ID" value="CAL1544219.1"/>
    <property type="molecule type" value="Genomic_DNA"/>
</dbReference>